<feature type="domain" description="FAD-binding FR-type" evidence="4">
    <location>
        <begin position="101"/>
        <end position="200"/>
    </location>
</feature>
<dbReference type="InterPro" id="IPR017927">
    <property type="entry name" value="FAD-bd_FR_type"/>
</dbReference>
<dbReference type="InterPro" id="IPR050415">
    <property type="entry name" value="MRET"/>
</dbReference>
<dbReference type="Gene3D" id="3.10.20.30">
    <property type="match status" value="1"/>
</dbReference>
<dbReference type="InterPro" id="IPR006058">
    <property type="entry name" value="2Fe2S_fd_BS"/>
</dbReference>
<dbReference type="Pfam" id="PF00175">
    <property type="entry name" value="NAD_binding_1"/>
    <property type="match status" value="1"/>
</dbReference>
<dbReference type="PROSITE" id="PS00197">
    <property type="entry name" value="2FE2S_FER_1"/>
    <property type="match status" value="1"/>
</dbReference>
<dbReference type="Proteomes" id="UP001595974">
    <property type="component" value="Unassembled WGS sequence"/>
</dbReference>
<dbReference type="InterPro" id="IPR039261">
    <property type="entry name" value="FNR_nucleotide-bd"/>
</dbReference>
<dbReference type="PROSITE" id="PS51384">
    <property type="entry name" value="FAD_FR"/>
    <property type="match status" value="1"/>
</dbReference>
<dbReference type="RefSeq" id="WP_096446575.1">
    <property type="nucleotide sequence ID" value="NZ_JBHSOG010000030.1"/>
</dbReference>
<dbReference type="Pfam" id="PF00111">
    <property type="entry name" value="Fer2"/>
    <property type="match status" value="1"/>
</dbReference>
<evidence type="ECO:0000313" key="6">
    <source>
        <dbReference type="Proteomes" id="UP001595974"/>
    </source>
</evidence>
<dbReference type="InterPro" id="IPR001041">
    <property type="entry name" value="2Fe-2S_ferredoxin-type"/>
</dbReference>
<keyword evidence="6" id="KW-1185">Reference proteome</keyword>
<dbReference type="SUPFAM" id="SSF52343">
    <property type="entry name" value="Ferredoxin reductase-like, C-terminal NADP-linked domain"/>
    <property type="match status" value="1"/>
</dbReference>
<dbReference type="InterPro" id="IPR008333">
    <property type="entry name" value="Cbr1-like_FAD-bd_dom"/>
</dbReference>
<dbReference type="PRINTS" id="PR00410">
    <property type="entry name" value="PHEHYDRXLASE"/>
</dbReference>
<keyword evidence="2" id="KW-0001">2Fe-2S</keyword>
<dbReference type="SUPFAM" id="SSF63380">
    <property type="entry name" value="Riboflavin synthase domain-like"/>
    <property type="match status" value="1"/>
</dbReference>
<feature type="domain" description="2Fe-2S ferredoxin-type" evidence="3">
    <location>
        <begin position="3"/>
        <end position="93"/>
    </location>
</feature>
<evidence type="ECO:0000256" key="1">
    <source>
        <dbReference type="ARBA" id="ARBA00001974"/>
    </source>
</evidence>
<gene>
    <name evidence="5" type="ORF">ACFPTN_08580</name>
</gene>
<sequence length="334" mass="36311">MEHIITIEGGAAFAVSTEEDSLLRGALRAGIGMPHECSVGGCGACRFDLVSGDMETLWAEAPGLSERDRKRGKRLACQSRPRGDCTIRIRCADEYTPAVAPRRGLARLEGRRQLTPDMSEFSLRTAWPAAFLPGQYALLYPPGTEGARAYSMSNLPNADGLWQFVIRRVSGGRGSNALFDRLGVGDEVAIDSPYGNACLRDTPAREIVRIAGGSGLAPMLSIARAALARPDAPPVRFFDGARTAADLCGESLLGDCPPPHRLSYTPVLSMPDASPGWRGAVGFVHEEVKRALPQPLDRYEFYFAGPPPMIDAVQTMLMHKHGVPFQQIHFDRFF</sequence>
<evidence type="ECO:0000256" key="2">
    <source>
        <dbReference type="ARBA" id="ARBA00022714"/>
    </source>
</evidence>
<dbReference type="Gene3D" id="3.40.50.80">
    <property type="entry name" value="Nucleotide-binding domain of ferredoxin-NADP reductase (FNR) module"/>
    <property type="match status" value="1"/>
</dbReference>
<keyword evidence="2" id="KW-0479">Metal-binding</keyword>
<dbReference type="EMBL" id="JBHSOG010000030">
    <property type="protein sequence ID" value="MFC5769428.1"/>
    <property type="molecule type" value="Genomic_DNA"/>
</dbReference>
<dbReference type="PROSITE" id="PS51085">
    <property type="entry name" value="2FE2S_FER_2"/>
    <property type="match status" value="1"/>
</dbReference>
<dbReference type="SUPFAM" id="SSF54292">
    <property type="entry name" value="2Fe-2S ferredoxin-like"/>
    <property type="match status" value="1"/>
</dbReference>
<comment type="caution">
    <text evidence="5">The sequence shown here is derived from an EMBL/GenBank/DDBJ whole genome shotgun (WGS) entry which is preliminary data.</text>
</comment>
<dbReference type="PANTHER" id="PTHR47354:SF5">
    <property type="entry name" value="PROTEIN RFBI"/>
    <property type="match status" value="1"/>
</dbReference>
<accession>A0ABW1AQN4</accession>
<name>A0ABW1AQN4_9RHOO</name>
<dbReference type="PANTHER" id="PTHR47354">
    <property type="entry name" value="NADH OXIDOREDUCTASE HCR"/>
    <property type="match status" value="1"/>
</dbReference>
<dbReference type="Gene3D" id="2.40.30.10">
    <property type="entry name" value="Translation factors"/>
    <property type="match status" value="1"/>
</dbReference>
<evidence type="ECO:0000259" key="3">
    <source>
        <dbReference type="PROSITE" id="PS51085"/>
    </source>
</evidence>
<dbReference type="CDD" id="cd00207">
    <property type="entry name" value="fer2"/>
    <property type="match status" value="1"/>
</dbReference>
<comment type="cofactor">
    <cofactor evidence="1">
        <name>FAD</name>
        <dbReference type="ChEBI" id="CHEBI:57692"/>
    </cofactor>
</comment>
<reference evidence="6" key="1">
    <citation type="journal article" date="2019" name="Int. J. Syst. Evol. Microbiol.">
        <title>The Global Catalogue of Microorganisms (GCM) 10K type strain sequencing project: providing services to taxonomists for standard genome sequencing and annotation.</title>
        <authorList>
            <consortium name="The Broad Institute Genomics Platform"/>
            <consortium name="The Broad Institute Genome Sequencing Center for Infectious Disease"/>
            <person name="Wu L."/>
            <person name="Ma J."/>
        </authorList>
    </citation>
    <scope>NUCLEOTIDE SEQUENCE [LARGE SCALE GENOMIC DNA]</scope>
    <source>
        <strain evidence="6">SHR3</strain>
    </source>
</reference>
<dbReference type="Pfam" id="PF00970">
    <property type="entry name" value="FAD_binding_6"/>
    <property type="match status" value="1"/>
</dbReference>
<dbReference type="InterPro" id="IPR012675">
    <property type="entry name" value="Beta-grasp_dom_sf"/>
</dbReference>
<keyword evidence="2" id="KW-0408">Iron</keyword>
<evidence type="ECO:0000313" key="5">
    <source>
        <dbReference type="EMBL" id="MFC5769428.1"/>
    </source>
</evidence>
<dbReference type="CDD" id="cd06190">
    <property type="entry name" value="T4MO_e_transfer_like"/>
    <property type="match status" value="1"/>
</dbReference>
<protein>
    <submittedName>
        <fullName evidence="5">2Fe-2S iron-sulfur cluster-binding protein</fullName>
    </submittedName>
</protein>
<proteinExistence type="predicted"/>
<dbReference type="InterPro" id="IPR001433">
    <property type="entry name" value="OxRdtase_FAD/NAD-bd"/>
</dbReference>
<dbReference type="InterPro" id="IPR036010">
    <property type="entry name" value="2Fe-2S_ferredoxin-like_sf"/>
</dbReference>
<keyword evidence="2" id="KW-0411">Iron-sulfur</keyword>
<evidence type="ECO:0000259" key="4">
    <source>
        <dbReference type="PROSITE" id="PS51384"/>
    </source>
</evidence>
<organism evidence="5 6">
    <name type="scientific">Thauera sinica</name>
    <dbReference type="NCBI Taxonomy" id="2665146"/>
    <lineage>
        <taxon>Bacteria</taxon>
        <taxon>Pseudomonadati</taxon>
        <taxon>Pseudomonadota</taxon>
        <taxon>Betaproteobacteria</taxon>
        <taxon>Rhodocyclales</taxon>
        <taxon>Zoogloeaceae</taxon>
        <taxon>Thauera</taxon>
    </lineage>
</organism>
<dbReference type="InterPro" id="IPR017938">
    <property type="entry name" value="Riboflavin_synthase-like_b-brl"/>
</dbReference>